<dbReference type="GO" id="GO:0005886">
    <property type="term" value="C:plasma membrane"/>
    <property type="evidence" value="ECO:0007669"/>
    <property type="project" value="UniProtKB-SubCell"/>
</dbReference>
<feature type="transmembrane region" description="Helical" evidence="6">
    <location>
        <begin position="288"/>
        <end position="308"/>
    </location>
</feature>
<dbReference type="EMBL" id="NPBQ01000114">
    <property type="protein sequence ID" value="PAD81673.1"/>
    <property type="molecule type" value="Genomic_DNA"/>
</dbReference>
<evidence type="ECO:0000313" key="7">
    <source>
        <dbReference type="EMBL" id="PAD81673.1"/>
    </source>
</evidence>
<keyword evidence="2" id="KW-1003">Cell membrane</keyword>
<dbReference type="RefSeq" id="WP_095332640.1">
    <property type="nucleotide sequence ID" value="NZ_NPBQ01000114.1"/>
</dbReference>
<feature type="transmembrane region" description="Helical" evidence="6">
    <location>
        <begin position="75"/>
        <end position="101"/>
    </location>
</feature>
<comment type="subcellular location">
    <subcellularLocation>
        <location evidence="1">Cell membrane</location>
        <topology evidence="1">Multi-pass membrane protein</topology>
    </subcellularLocation>
</comment>
<feature type="transmembrane region" description="Helical" evidence="6">
    <location>
        <begin position="320"/>
        <end position="343"/>
    </location>
</feature>
<keyword evidence="5 6" id="KW-0472">Membrane</keyword>
<evidence type="ECO:0000256" key="4">
    <source>
        <dbReference type="ARBA" id="ARBA00022989"/>
    </source>
</evidence>
<feature type="transmembrane region" description="Helical" evidence="6">
    <location>
        <begin position="12"/>
        <end position="32"/>
    </location>
</feature>
<feature type="transmembrane region" description="Helical" evidence="6">
    <location>
        <begin position="107"/>
        <end position="128"/>
    </location>
</feature>
<dbReference type="PANTHER" id="PTHR30250:SF11">
    <property type="entry name" value="O-ANTIGEN TRANSPORTER-RELATED"/>
    <property type="match status" value="1"/>
</dbReference>
<dbReference type="AlphaFoldDB" id="A0AA91TPA6"/>
<proteinExistence type="predicted"/>
<organism evidence="7 8">
    <name type="scientific">Niallia circulans</name>
    <name type="common">Bacillus circulans</name>
    <dbReference type="NCBI Taxonomy" id="1397"/>
    <lineage>
        <taxon>Bacteria</taxon>
        <taxon>Bacillati</taxon>
        <taxon>Bacillota</taxon>
        <taxon>Bacilli</taxon>
        <taxon>Bacillales</taxon>
        <taxon>Bacillaceae</taxon>
        <taxon>Niallia</taxon>
    </lineage>
</organism>
<evidence type="ECO:0000256" key="1">
    <source>
        <dbReference type="ARBA" id="ARBA00004651"/>
    </source>
</evidence>
<feature type="transmembrane region" description="Helical" evidence="6">
    <location>
        <begin position="44"/>
        <end position="63"/>
    </location>
</feature>
<comment type="caution">
    <text evidence="7">The sequence shown here is derived from an EMBL/GenBank/DDBJ whole genome shotgun (WGS) entry which is preliminary data.</text>
</comment>
<dbReference type="PANTHER" id="PTHR30250">
    <property type="entry name" value="PST FAMILY PREDICTED COLANIC ACID TRANSPORTER"/>
    <property type="match status" value="1"/>
</dbReference>
<keyword evidence="4 6" id="KW-1133">Transmembrane helix</keyword>
<accession>A0AA91TPA6</accession>
<gene>
    <name evidence="7" type="ORF">CHH57_18680</name>
</gene>
<feature type="transmembrane region" description="Helical" evidence="6">
    <location>
        <begin position="140"/>
        <end position="162"/>
    </location>
</feature>
<feature type="transmembrane region" description="Helical" evidence="6">
    <location>
        <begin position="409"/>
        <end position="429"/>
    </location>
</feature>
<protein>
    <recommendedName>
        <fullName evidence="9">Polysaccharide biosynthesis protein C-terminal domain-containing protein</fullName>
    </recommendedName>
</protein>
<evidence type="ECO:0000256" key="5">
    <source>
        <dbReference type="ARBA" id="ARBA00023136"/>
    </source>
</evidence>
<evidence type="ECO:0000256" key="2">
    <source>
        <dbReference type="ARBA" id="ARBA00022475"/>
    </source>
</evidence>
<evidence type="ECO:0008006" key="9">
    <source>
        <dbReference type="Google" id="ProtNLM"/>
    </source>
</evidence>
<evidence type="ECO:0000256" key="3">
    <source>
        <dbReference type="ARBA" id="ARBA00022692"/>
    </source>
</evidence>
<dbReference type="InterPro" id="IPR050833">
    <property type="entry name" value="Poly_Biosynth_Transport"/>
</dbReference>
<evidence type="ECO:0000256" key="6">
    <source>
        <dbReference type="SAM" id="Phobius"/>
    </source>
</evidence>
<sequence length="443" mass="48983">MKKLFLSSLSVNLFIMIINLITGILSARYLGAYGRGELAIATRWPNLFILLFTFGLPGALTFLGKKNNKEQSSYLSAYFILNAIIGPVGLIIGFIVFPMIISNQPASIINMAKISLLALPFAIMSHGLIGSLQGINKFKYVMAIKLMTPFGIVTIILVLIFAGKYNVYNFIVITTLLNVLICIISLLMVLKFIKPTLNNTLNKTKELTKRGIQIYGYSITSSFGNQMDQLVISLVLSPFILGLYTVAVSIRNMLISLIHGAISVYLMPKLMDLKGTERYMKVERIHGTLFYGTFFVSIFLSSVLPLVIPLIYGKEFVDSIIMGVILLSSVPFSIGNAILVNFLTAEGKFHRITCSEILGIIVGLIVTVLLYRFMGGEAAALGVVSSSIAKWIVNLHASCKIGVNYRSLFTLYIDSYKSLLQVLLSVIYINKVQKYKSTINKNV</sequence>
<reference evidence="7 8" key="1">
    <citation type="submission" date="2017-07" db="EMBL/GenBank/DDBJ databases">
        <title>Isolation and whole genome analysis of endospore-forming bacteria from heroin.</title>
        <authorList>
            <person name="Kalinowski J."/>
            <person name="Ahrens B."/>
            <person name="Al-Dilaimi A."/>
            <person name="Winkler A."/>
            <person name="Wibberg D."/>
            <person name="Schleenbecker U."/>
            <person name="Ruckert C."/>
            <person name="Wolfel R."/>
            <person name="Grass G."/>
        </authorList>
    </citation>
    <scope>NUCLEOTIDE SEQUENCE [LARGE SCALE GENOMIC DNA]</scope>
    <source>
        <strain evidence="7 8">7521-2</strain>
    </source>
</reference>
<dbReference type="Proteomes" id="UP000216961">
    <property type="component" value="Unassembled WGS sequence"/>
</dbReference>
<evidence type="ECO:0000313" key="8">
    <source>
        <dbReference type="Proteomes" id="UP000216961"/>
    </source>
</evidence>
<feature type="transmembrane region" description="Helical" evidence="6">
    <location>
        <begin position="168"/>
        <end position="193"/>
    </location>
</feature>
<dbReference type="InterPro" id="IPR002797">
    <property type="entry name" value="Polysacc_synth"/>
</dbReference>
<dbReference type="Pfam" id="PF01943">
    <property type="entry name" value="Polysacc_synt"/>
    <property type="match status" value="1"/>
</dbReference>
<keyword evidence="3 6" id="KW-0812">Transmembrane</keyword>
<feature type="transmembrane region" description="Helical" evidence="6">
    <location>
        <begin position="355"/>
        <end position="373"/>
    </location>
</feature>
<name>A0AA91TPA6_NIACI</name>